<dbReference type="RefSeq" id="WP_152809839.1">
    <property type="nucleotide sequence ID" value="NZ_WHNW01000004.1"/>
</dbReference>
<dbReference type="InParanoid" id="A0A6N7EWT9"/>
<dbReference type="SUPFAM" id="SSF46785">
    <property type="entry name" value="Winged helix' DNA-binding domain"/>
    <property type="match status" value="1"/>
</dbReference>
<evidence type="ECO:0000313" key="5">
    <source>
        <dbReference type="EMBL" id="MPV86010.1"/>
    </source>
</evidence>
<dbReference type="PRINTS" id="PR00035">
    <property type="entry name" value="HTHGNTR"/>
</dbReference>
<evidence type="ECO:0000313" key="6">
    <source>
        <dbReference type="Proteomes" id="UP000471298"/>
    </source>
</evidence>
<accession>A0A6N7EWT9</accession>
<keyword evidence="1" id="KW-0805">Transcription regulation</keyword>
<sequence>MFNLHESRNDAQQRFYEVYSTLRKRICLLEYEPGKRLSEHALAEEFNISRTPIRRVLTTLENEGMVEIRHGAGNYVSTVELDYLCDIYAMRMELVMLIPQKLKSPMPDSVLQQMQQLLIKSQQINQNQSPQHAFAEINLELFEITLQAIDSRALCEMLSLLFYKSARMWPFLLKDNRLLKKETDILSEEITDLTRVLQAGHHNSIATILRFHIECALYRLQQYCLAQNPSTAATAKAATATAATVKTTTKTKASAPKTAIKQ</sequence>
<dbReference type="PROSITE" id="PS50949">
    <property type="entry name" value="HTH_GNTR"/>
    <property type="match status" value="1"/>
</dbReference>
<dbReference type="InterPro" id="IPR036390">
    <property type="entry name" value="WH_DNA-bd_sf"/>
</dbReference>
<evidence type="ECO:0000259" key="4">
    <source>
        <dbReference type="PROSITE" id="PS50949"/>
    </source>
</evidence>
<evidence type="ECO:0000256" key="2">
    <source>
        <dbReference type="ARBA" id="ARBA00023125"/>
    </source>
</evidence>
<dbReference type="InterPro" id="IPR000524">
    <property type="entry name" value="Tscrpt_reg_HTH_GntR"/>
</dbReference>
<name>A0A6N7EWT9_9GAMM</name>
<dbReference type="PANTHER" id="PTHR43537">
    <property type="entry name" value="TRANSCRIPTIONAL REGULATOR, GNTR FAMILY"/>
    <property type="match status" value="1"/>
</dbReference>
<reference evidence="5 6" key="1">
    <citation type="submission" date="2019-10" db="EMBL/GenBank/DDBJ databases">
        <title>Cardiobacteriales fam. a chemoheterotrophic member of the order Cardiobacteriales, and proposal of Cardiobacteriales fam. nov.</title>
        <authorList>
            <person name="Wang C."/>
        </authorList>
    </citation>
    <scope>NUCLEOTIDE SEQUENCE [LARGE SCALE GENOMIC DNA]</scope>
    <source>
        <strain evidence="5 6">ML27</strain>
    </source>
</reference>
<evidence type="ECO:0000256" key="3">
    <source>
        <dbReference type="ARBA" id="ARBA00023163"/>
    </source>
</evidence>
<dbReference type="EMBL" id="WHNW01000004">
    <property type="protein sequence ID" value="MPV86010.1"/>
    <property type="molecule type" value="Genomic_DNA"/>
</dbReference>
<evidence type="ECO:0000256" key="1">
    <source>
        <dbReference type="ARBA" id="ARBA00023015"/>
    </source>
</evidence>
<dbReference type="Pfam" id="PF00392">
    <property type="entry name" value="GntR"/>
    <property type="match status" value="1"/>
</dbReference>
<dbReference type="Gene3D" id="1.20.120.530">
    <property type="entry name" value="GntR ligand-binding domain-like"/>
    <property type="match status" value="1"/>
</dbReference>
<dbReference type="SMART" id="SM00345">
    <property type="entry name" value="HTH_GNTR"/>
    <property type="match status" value="1"/>
</dbReference>
<dbReference type="PANTHER" id="PTHR43537:SF51">
    <property type="entry name" value="HTH-TYPE TRANSCRIPTIONAL REGULATOR LGOR-RELATED"/>
    <property type="match status" value="1"/>
</dbReference>
<organism evidence="5 6">
    <name type="scientific">Ostreibacterium oceani</name>
    <dbReference type="NCBI Taxonomy" id="2654998"/>
    <lineage>
        <taxon>Bacteria</taxon>
        <taxon>Pseudomonadati</taxon>
        <taxon>Pseudomonadota</taxon>
        <taxon>Gammaproteobacteria</taxon>
        <taxon>Cardiobacteriales</taxon>
        <taxon>Ostreibacteriaceae</taxon>
        <taxon>Ostreibacterium</taxon>
    </lineage>
</organism>
<dbReference type="Gene3D" id="1.10.10.10">
    <property type="entry name" value="Winged helix-like DNA-binding domain superfamily/Winged helix DNA-binding domain"/>
    <property type="match status" value="1"/>
</dbReference>
<gene>
    <name evidence="5" type="ORF">GCU85_04600</name>
</gene>
<keyword evidence="6" id="KW-1185">Reference proteome</keyword>
<proteinExistence type="predicted"/>
<dbReference type="FunCoup" id="A0A6N7EWT9">
    <property type="interactions" value="30"/>
</dbReference>
<dbReference type="GO" id="GO:0003677">
    <property type="term" value="F:DNA binding"/>
    <property type="evidence" value="ECO:0007669"/>
    <property type="project" value="UniProtKB-KW"/>
</dbReference>
<dbReference type="InterPro" id="IPR008920">
    <property type="entry name" value="TF_FadR/GntR_C"/>
</dbReference>
<feature type="domain" description="HTH gntR-type" evidence="4">
    <location>
        <begin position="12"/>
        <end position="79"/>
    </location>
</feature>
<dbReference type="InterPro" id="IPR036388">
    <property type="entry name" value="WH-like_DNA-bd_sf"/>
</dbReference>
<dbReference type="Proteomes" id="UP000471298">
    <property type="component" value="Unassembled WGS sequence"/>
</dbReference>
<keyword evidence="3" id="KW-0804">Transcription</keyword>
<dbReference type="AlphaFoldDB" id="A0A6N7EWT9"/>
<dbReference type="GO" id="GO:0003700">
    <property type="term" value="F:DNA-binding transcription factor activity"/>
    <property type="evidence" value="ECO:0007669"/>
    <property type="project" value="InterPro"/>
</dbReference>
<comment type="caution">
    <text evidence="5">The sequence shown here is derived from an EMBL/GenBank/DDBJ whole genome shotgun (WGS) entry which is preliminary data.</text>
</comment>
<keyword evidence="2" id="KW-0238">DNA-binding</keyword>
<dbReference type="CDD" id="cd07377">
    <property type="entry name" value="WHTH_GntR"/>
    <property type="match status" value="1"/>
</dbReference>
<protein>
    <submittedName>
        <fullName evidence="5">GntR family transcriptional regulator</fullName>
    </submittedName>
</protein>